<dbReference type="SUPFAM" id="SSF88713">
    <property type="entry name" value="Glycoside hydrolase/deacetylase"/>
    <property type="match status" value="1"/>
</dbReference>
<dbReference type="RefSeq" id="WP_317978783.1">
    <property type="nucleotide sequence ID" value="NZ_BTCL01000002.1"/>
</dbReference>
<reference evidence="4 5" key="1">
    <citation type="submission" date="2023-05" db="EMBL/GenBank/DDBJ databases">
        <title>Draft genome of Paenibacillus sp. CCS26.</title>
        <authorList>
            <person name="Akita H."/>
            <person name="Shinto Y."/>
            <person name="Kimura Z."/>
        </authorList>
    </citation>
    <scope>NUCLEOTIDE SEQUENCE [LARGE SCALE GENOMIC DNA]</scope>
    <source>
        <strain evidence="4 5">CCS26</strain>
    </source>
</reference>
<dbReference type="PROSITE" id="PS51257">
    <property type="entry name" value="PROKAR_LIPOPROTEIN"/>
    <property type="match status" value="1"/>
</dbReference>
<organism evidence="4 5">
    <name type="scientific">Paenibacillus glycanilyticus</name>
    <dbReference type="NCBI Taxonomy" id="126569"/>
    <lineage>
        <taxon>Bacteria</taxon>
        <taxon>Bacillati</taxon>
        <taxon>Bacillota</taxon>
        <taxon>Bacilli</taxon>
        <taxon>Bacillales</taxon>
        <taxon>Paenibacillaceae</taxon>
        <taxon>Paenibacillus</taxon>
    </lineage>
</organism>
<comment type="subcellular location">
    <subcellularLocation>
        <location evidence="1">Secreted</location>
    </subcellularLocation>
</comment>
<dbReference type="PANTHER" id="PTHR34216">
    <property type="match status" value="1"/>
</dbReference>
<dbReference type="InterPro" id="IPR051398">
    <property type="entry name" value="Polysacch_Deacetylase"/>
</dbReference>
<dbReference type="Proteomes" id="UP001285921">
    <property type="component" value="Unassembled WGS sequence"/>
</dbReference>
<feature type="domain" description="NodB homology" evidence="3">
    <location>
        <begin position="153"/>
        <end position="406"/>
    </location>
</feature>
<comment type="caution">
    <text evidence="4">The sequence shown here is derived from an EMBL/GenBank/DDBJ whole genome shotgun (WGS) entry which is preliminary data.</text>
</comment>
<keyword evidence="5" id="KW-1185">Reference proteome</keyword>
<evidence type="ECO:0000256" key="2">
    <source>
        <dbReference type="ARBA" id="ARBA00022729"/>
    </source>
</evidence>
<protein>
    <recommendedName>
        <fullName evidence="3">NodB homology domain-containing protein</fullName>
    </recommendedName>
</protein>
<evidence type="ECO:0000259" key="3">
    <source>
        <dbReference type="PROSITE" id="PS51677"/>
    </source>
</evidence>
<evidence type="ECO:0000313" key="4">
    <source>
        <dbReference type="EMBL" id="GMK43518.1"/>
    </source>
</evidence>
<sequence>MIRARVALWTNVTLLLMCLGLLAVACSVPESNKPVSFYVNGEKLKQPPAVDLVDGEPMVPAAFLESTFKSKLEWTLENPGTNGIYYSDKVAVLMYHDISDKTAKKTNNAEAESAISLDLFKEQMELLKADGFHVISIDQYADFIANKGNVPDNAVLLTFDDGYESFYTKAFPVLKQHNYPAVNFVIVSGADNADKPKQVGRPKMTWTQMREMQKSGMSFYNHTYDSHKYGVMRADGLTKPVLTRHQYLKKEQRVETDEEYHTRVKTDLEKAEQHLKAELGNTKGIIAFPYGAYNAEVLDILKEVGISLSFTVKEGINGRGQTNGFRVNGAREGESAKQLMEKLKALDLDNAPVMVHMDGQSAAFKEQPYKGPNGVMIPLKEYCKMKGMKFSWSKHKKQYKITATAA</sequence>
<dbReference type="InterPro" id="IPR011330">
    <property type="entry name" value="Glyco_hydro/deAcase_b/a-brl"/>
</dbReference>
<keyword evidence="2" id="KW-0732">Signal</keyword>
<name>A0ABQ6NFK1_9BACL</name>
<gene>
    <name evidence="4" type="ORF">PghCCS26_06450</name>
</gene>
<dbReference type="EMBL" id="BTCL01000002">
    <property type="protein sequence ID" value="GMK43518.1"/>
    <property type="molecule type" value="Genomic_DNA"/>
</dbReference>
<dbReference type="Pfam" id="PF01522">
    <property type="entry name" value="Polysacc_deac_1"/>
    <property type="match status" value="1"/>
</dbReference>
<evidence type="ECO:0000256" key="1">
    <source>
        <dbReference type="ARBA" id="ARBA00004613"/>
    </source>
</evidence>
<accession>A0ABQ6NFK1</accession>
<dbReference type="PANTHER" id="PTHR34216:SF3">
    <property type="entry name" value="POLY-BETA-1,6-N-ACETYL-D-GLUCOSAMINE N-DEACETYLASE"/>
    <property type="match status" value="1"/>
</dbReference>
<dbReference type="InterPro" id="IPR002509">
    <property type="entry name" value="NODB_dom"/>
</dbReference>
<evidence type="ECO:0000313" key="5">
    <source>
        <dbReference type="Proteomes" id="UP001285921"/>
    </source>
</evidence>
<dbReference type="Gene3D" id="3.20.20.370">
    <property type="entry name" value="Glycoside hydrolase/deacetylase"/>
    <property type="match status" value="1"/>
</dbReference>
<dbReference type="PROSITE" id="PS51677">
    <property type="entry name" value="NODB"/>
    <property type="match status" value="1"/>
</dbReference>
<proteinExistence type="predicted"/>